<feature type="region of interest" description="Disordered" evidence="1">
    <location>
        <begin position="274"/>
        <end position="297"/>
    </location>
</feature>
<feature type="compositionally biased region" description="Polar residues" evidence="1">
    <location>
        <begin position="822"/>
        <end position="831"/>
    </location>
</feature>
<proteinExistence type="predicted"/>
<comment type="caution">
    <text evidence="3">The sequence shown here is derived from an EMBL/GenBank/DDBJ whole genome shotgun (WGS) entry which is preliminary data.</text>
</comment>
<sequence>MSRAWPAPETQDTRLAAFLAELQTLRGGLPYREIAAGAYYSSTTYWRVAKKAVLHDWEVTEAFILSSLDARDRRDGVERDEQRRQAELKRLKRQYDEVAPLIPAAGVTAVSGSAPLPDSGDTPHSALRRLRSWSRMSVRDLAREGQIARSTLADKLSGKSVLTSQEVYSIAFACVQAHQPDAADEVANRYVEHHRSRGEETPRGPQLPAPLLGDEVWQRDSGVAITPSPEVAPRQTPGSDRVTKNRASLSAPVPPGFGSAAGRVANGVFSAVSRATSGRTARSSNPTQAMNPGDSTVDPALFRTRKDFAAELNQLRLRNGGMSIRTIATRTRTPAGTIAGWFAGTSLPRPDSPDFTRILTVLGEADRYTEWCKAAARLVNVHRQETGPSPAGGPSPYSDSRERDEWSTGEFFGRDALADRLSRIVITGTDRPTVVVVSGASGSGKTSLVRGALLPALAGRAAAEVVTVRPHDPHGSFGEVIDALAMHTAATASEDRGVLVIDQFEILMQRQDKEPGQWARLVEHVQDCASTPGRILVVVVRSDYTRRWMEQCPVRSVVFEIEPPTSSELTNIITGPAARTGVQVDPALVSHLLEELHSATGYETAGVAVVTVLLRQMWHERSTESMLTFDDYIRLGGIRAVLARRAEHTYDRFGPQQQIAARRILLRTIEIGETSAMRRTVAREELRWPDLSHDVVEDAISALARTYILVAGDSGIHLSSEALIPGWNRLNTWISSDRMQLRRLRRLIDAATDWESGGREPTHTLSSAQVSEFVALPAEIRANFGEREIALLIASQEQHERSTNNRIRQWISKARPSHDHSAPNSGSTDGR</sequence>
<gene>
    <name evidence="3" type="ORF">ATK86_7144</name>
</gene>
<feature type="compositionally biased region" description="Basic and acidic residues" evidence="1">
    <location>
        <begin position="191"/>
        <end position="202"/>
    </location>
</feature>
<protein>
    <recommendedName>
        <fullName evidence="2">Novel STAND NTPase 1 domain-containing protein</fullName>
    </recommendedName>
</protein>
<evidence type="ECO:0000313" key="3">
    <source>
        <dbReference type="EMBL" id="PKV76742.1"/>
    </source>
</evidence>
<name>A0A2N3V544_9NOCA</name>
<evidence type="ECO:0000259" key="2">
    <source>
        <dbReference type="Pfam" id="PF20703"/>
    </source>
</evidence>
<dbReference type="AlphaFoldDB" id="A0A2N3V544"/>
<dbReference type="SUPFAM" id="SSF52540">
    <property type="entry name" value="P-loop containing nucleoside triphosphate hydrolases"/>
    <property type="match status" value="1"/>
</dbReference>
<dbReference type="EMBL" id="PJMW01000003">
    <property type="protein sequence ID" value="PKV76742.1"/>
    <property type="molecule type" value="Genomic_DNA"/>
</dbReference>
<reference evidence="3 4" key="1">
    <citation type="submission" date="2017-12" db="EMBL/GenBank/DDBJ databases">
        <title>Sequencing the genomes of 1000 Actinobacteria strains.</title>
        <authorList>
            <person name="Klenk H.-P."/>
        </authorList>
    </citation>
    <scope>NUCLEOTIDE SEQUENCE [LARGE SCALE GENOMIC DNA]</scope>
    <source>
        <strain evidence="3 4">DSM 44489</strain>
    </source>
</reference>
<dbReference type="InterPro" id="IPR027417">
    <property type="entry name" value="P-loop_NTPase"/>
</dbReference>
<keyword evidence="4" id="KW-1185">Reference proteome</keyword>
<dbReference type="Proteomes" id="UP000233766">
    <property type="component" value="Unassembled WGS sequence"/>
</dbReference>
<feature type="compositionally biased region" description="Polar residues" evidence="1">
    <location>
        <begin position="285"/>
        <end position="294"/>
    </location>
</feature>
<feature type="compositionally biased region" description="Low complexity" evidence="1">
    <location>
        <begin position="274"/>
        <end position="284"/>
    </location>
</feature>
<organism evidence="3 4">
    <name type="scientific">Nocardia fluminea</name>
    <dbReference type="NCBI Taxonomy" id="134984"/>
    <lineage>
        <taxon>Bacteria</taxon>
        <taxon>Bacillati</taxon>
        <taxon>Actinomycetota</taxon>
        <taxon>Actinomycetes</taxon>
        <taxon>Mycobacteriales</taxon>
        <taxon>Nocardiaceae</taxon>
        <taxon>Nocardia</taxon>
    </lineage>
</organism>
<feature type="region of interest" description="Disordered" evidence="1">
    <location>
        <begin position="811"/>
        <end position="831"/>
    </location>
</feature>
<dbReference type="InterPro" id="IPR049052">
    <property type="entry name" value="nSTAND1"/>
</dbReference>
<feature type="region of interest" description="Disordered" evidence="1">
    <location>
        <begin position="224"/>
        <end position="254"/>
    </location>
</feature>
<dbReference type="Pfam" id="PF20703">
    <property type="entry name" value="nSTAND1"/>
    <property type="match status" value="1"/>
</dbReference>
<feature type="region of interest" description="Disordered" evidence="1">
    <location>
        <begin position="191"/>
        <end position="212"/>
    </location>
</feature>
<dbReference type="Gene3D" id="3.40.50.300">
    <property type="entry name" value="P-loop containing nucleotide triphosphate hydrolases"/>
    <property type="match status" value="1"/>
</dbReference>
<accession>A0A2N3V544</accession>
<feature type="region of interest" description="Disordered" evidence="1">
    <location>
        <begin position="383"/>
        <end position="405"/>
    </location>
</feature>
<feature type="compositionally biased region" description="Low complexity" evidence="1">
    <location>
        <begin position="387"/>
        <end position="398"/>
    </location>
</feature>
<evidence type="ECO:0000313" key="4">
    <source>
        <dbReference type="Proteomes" id="UP000233766"/>
    </source>
</evidence>
<evidence type="ECO:0000256" key="1">
    <source>
        <dbReference type="SAM" id="MobiDB-lite"/>
    </source>
</evidence>
<feature type="domain" description="Novel STAND NTPase 1" evidence="2">
    <location>
        <begin position="408"/>
        <end position="761"/>
    </location>
</feature>